<dbReference type="InterPro" id="IPR036390">
    <property type="entry name" value="WH_DNA-bd_sf"/>
</dbReference>
<dbReference type="AlphaFoldDB" id="A0A2A2F0B0"/>
<dbReference type="PROSITE" id="PS51063">
    <property type="entry name" value="HTH_CRP_2"/>
    <property type="match status" value="1"/>
</dbReference>
<dbReference type="Gene3D" id="1.10.10.10">
    <property type="entry name" value="Winged helix-like DNA-binding domain superfamily/Winged helix DNA-binding domain"/>
    <property type="match status" value="1"/>
</dbReference>
<dbReference type="InterPro" id="IPR014710">
    <property type="entry name" value="RmlC-like_jellyroll"/>
</dbReference>
<dbReference type="Pfam" id="PF13545">
    <property type="entry name" value="HTH_Crp_2"/>
    <property type="match status" value="1"/>
</dbReference>
<dbReference type="PANTHER" id="PTHR24567:SF74">
    <property type="entry name" value="HTH-TYPE TRANSCRIPTIONAL REGULATOR ARCR"/>
    <property type="match status" value="1"/>
</dbReference>
<gene>
    <name evidence="6" type="ORF">CK498_04440</name>
</gene>
<evidence type="ECO:0000313" key="6">
    <source>
        <dbReference type="EMBL" id="PAU77993.1"/>
    </source>
</evidence>
<evidence type="ECO:0000256" key="1">
    <source>
        <dbReference type="ARBA" id="ARBA00023015"/>
    </source>
</evidence>
<dbReference type="OrthoDB" id="8969464at2"/>
<keyword evidence="2" id="KW-0238">DNA-binding</keyword>
<feature type="domain" description="HTH crp-type" evidence="5">
    <location>
        <begin position="135"/>
        <end position="201"/>
    </location>
</feature>
<dbReference type="InterPro" id="IPR036388">
    <property type="entry name" value="WH-like_DNA-bd_sf"/>
</dbReference>
<evidence type="ECO:0000256" key="3">
    <source>
        <dbReference type="ARBA" id="ARBA00023163"/>
    </source>
</evidence>
<dbReference type="InterPro" id="IPR000595">
    <property type="entry name" value="cNMP-bd_dom"/>
</dbReference>
<dbReference type="SUPFAM" id="SSF46785">
    <property type="entry name" value="Winged helix' DNA-binding domain"/>
    <property type="match status" value="1"/>
</dbReference>
<dbReference type="InterPro" id="IPR050397">
    <property type="entry name" value="Env_Response_Regulators"/>
</dbReference>
<dbReference type="PROSITE" id="PS50042">
    <property type="entry name" value="CNMP_BINDING_3"/>
    <property type="match status" value="1"/>
</dbReference>
<comment type="caution">
    <text evidence="6">The sequence shown here is derived from an EMBL/GenBank/DDBJ whole genome shotgun (WGS) entry which is preliminary data.</text>
</comment>
<organism evidence="6 7">
    <name type="scientific">Halomonas salipaludis</name>
    <dbReference type="NCBI Taxonomy" id="2032625"/>
    <lineage>
        <taxon>Bacteria</taxon>
        <taxon>Pseudomonadati</taxon>
        <taxon>Pseudomonadota</taxon>
        <taxon>Gammaproteobacteria</taxon>
        <taxon>Oceanospirillales</taxon>
        <taxon>Halomonadaceae</taxon>
        <taxon>Halomonas</taxon>
    </lineage>
</organism>
<evidence type="ECO:0000259" key="4">
    <source>
        <dbReference type="PROSITE" id="PS50042"/>
    </source>
</evidence>
<reference evidence="6 7" key="1">
    <citation type="submission" date="2017-08" db="EMBL/GenBank/DDBJ databases">
        <title>Halomonas alkalisoli sp. nov., isolated from saline alkaline soil.</title>
        <authorList>
            <person name="Wang D."/>
            <person name="Zhang G."/>
        </authorList>
    </citation>
    <scope>NUCLEOTIDE SEQUENCE [LARGE SCALE GENOMIC DNA]</scope>
    <source>
        <strain evidence="6 7">WRN001</strain>
    </source>
</reference>
<evidence type="ECO:0000259" key="5">
    <source>
        <dbReference type="PROSITE" id="PS51063"/>
    </source>
</evidence>
<dbReference type="EMBL" id="NSKB01000002">
    <property type="protein sequence ID" value="PAU77993.1"/>
    <property type="molecule type" value="Genomic_DNA"/>
</dbReference>
<dbReference type="GO" id="GO:0003700">
    <property type="term" value="F:DNA-binding transcription factor activity"/>
    <property type="evidence" value="ECO:0007669"/>
    <property type="project" value="TreeGrafter"/>
</dbReference>
<dbReference type="GO" id="GO:0003677">
    <property type="term" value="F:DNA binding"/>
    <property type="evidence" value="ECO:0007669"/>
    <property type="project" value="UniProtKB-KW"/>
</dbReference>
<dbReference type="CDD" id="cd00038">
    <property type="entry name" value="CAP_ED"/>
    <property type="match status" value="1"/>
</dbReference>
<accession>A0A2A2F0B0</accession>
<evidence type="ECO:0000256" key="2">
    <source>
        <dbReference type="ARBA" id="ARBA00023125"/>
    </source>
</evidence>
<proteinExistence type="predicted"/>
<keyword evidence="3" id="KW-0804">Transcription</keyword>
<dbReference type="GO" id="GO:0005829">
    <property type="term" value="C:cytosol"/>
    <property type="evidence" value="ECO:0007669"/>
    <property type="project" value="TreeGrafter"/>
</dbReference>
<dbReference type="Proteomes" id="UP000217771">
    <property type="component" value="Unassembled WGS sequence"/>
</dbReference>
<feature type="domain" description="Cyclic nucleotide-binding" evidence="4">
    <location>
        <begin position="1"/>
        <end position="114"/>
    </location>
</feature>
<keyword evidence="7" id="KW-1185">Reference proteome</keyword>
<dbReference type="PANTHER" id="PTHR24567">
    <property type="entry name" value="CRP FAMILY TRANSCRIPTIONAL REGULATORY PROTEIN"/>
    <property type="match status" value="1"/>
</dbReference>
<protein>
    <submittedName>
        <fullName evidence="6">Crp/Fnr family transcriptional regulator</fullName>
    </submittedName>
</protein>
<dbReference type="Gene3D" id="2.60.120.10">
    <property type="entry name" value="Jelly Rolls"/>
    <property type="match status" value="1"/>
</dbReference>
<name>A0A2A2F0B0_9GAMM</name>
<dbReference type="InterPro" id="IPR012318">
    <property type="entry name" value="HTH_CRP"/>
</dbReference>
<dbReference type="InterPro" id="IPR018490">
    <property type="entry name" value="cNMP-bd_dom_sf"/>
</dbReference>
<sequence length="222" mass="24735">MLDELLPSEHATFVAACEVVELSFGERLIEPGALVEHVYFPLDSFISLIVGHEGDKWLEVAMAGREGMVGESLLLGVEEFPLCALVQGSGLALRMDAACFRRMMLRFPALQQRLQRYLYVVMVQLAQTAACTHFHQVEARLARWLLMTQDRASSSTLQLTHEFLAGMLGVRRAGVTSAALALQHRDLISYHRGNIIVLDREGLINASCGCYRADRALYDQVL</sequence>
<dbReference type="SUPFAM" id="SSF51206">
    <property type="entry name" value="cAMP-binding domain-like"/>
    <property type="match status" value="1"/>
</dbReference>
<evidence type="ECO:0000313" key="7">
    <source>
        <dbReference type="Proteomes" id="UP000217771"/>
    </source>
</evidence>
<keyword evidence="1" id="KW-0805">Transcription regulation</keyword>